<dbReference type="EMBL" id="MGAV01000019">
    <property type="protein sequence ID" value="OGK53459.1"/>
    <property type="molecule type" value="Genomic_DNA"/>
</dbReference>
<dbReference type="Gene3D" id="3.40.50.150">
    <property type="entry name" value="Vaccinia Virus protein VP39"/>
    <property type="match status" value="1"/>
</dbReference>
<comment type="caution">
    <text evidence="2">The sequence shown here is derived from an EMBL/GenBank/DDBJ whole genome shotgun (WGS) entry which is preliminary data.</text>
</comment>
<accession>A0A1F7JCW5</accession>
<name>A0A1F7JCW5_9BACT</name>
<gene>
    <name evidence="2" type="ORF">A3H78_02905</name>
</gene>
<evidence type="ECO:0000259" key="1">
    <source>
        <dbReference type="Pfam" id="PF13847"/>
    </source>
</evidence>
<dbReference type="SUPFAM" id="SSF53335">
    <property type="entry name" value="S-adenosyl-L-methionine-dependent methyltransferases"/>
    <property type="match status" value="1"/>
</dbReference>
<dbReference type="CDD" id="cd02440">
    <property type="entry name" value="AdoMet_MTases"/>
    <property type="match status" value="1"/>
</dbReference>
<dbReference type="Proteomes" id="UP000177418">
    <property type="component" value="Unassembled WGS sequence"/>
</dbReference>
<proteinExistence type="predicted"/>
<feature type="domain" description="Methyltransferase" evidence="1">
    <location>
        <begin position="34"/>
        <end position="137"/>
    </location>
</feature>
<organism evidence="2 3">
    <name type="scientific">Candidatus Roizmanbacteria bacterium RIFCSPLOWO2_02_FULL_36_11</name>
    <dbReference type="NCBI Taxonomy" id="1802071"/>
    <lineage>
        <taxon>Bacteria</taxon>
        <taxon>Candidatus Roizmaniibacteriota</taxon>
    </lineage>
</organism>
<dbReference type="PANTHER" id="PTHR43861">
    <property type="entry name" value="TRANS-ACONITATE 2-METHYLTRANSFERASE-RELATED"/>
    <property type="match status" value="1"/>
</dbReference>
<dbReference type="Pfam" id="PF13847">
    <property type="entry name" value="Methyltransf_31"/>
    <property type="match status" value="1"/>
</dbReference>
<protein>
    <recommendedName>
        <fullName evidence="1">Methyltransferase domain-containing protein</fullName>
    </recommendedName>
</protein>
<dbReference type="AlphaFoldDB" id="A0A1F7JCW5"/>
<dbReference type="InterPro" id="IPR029063">
    <property type="entry name" value="SAM-dependent_MTases_sf"/>
</dbReference>
<evidence type="ECO:0000313" key="2">
    <source>
        <dbReference type="EMBL" id="OGK53459.1"/>
    </source>
</evidence>
<reference evidence="2 3" key="1">
    <citation type="journal article" date="2016" name="Nat. Commun.">
        <title>Thousands of microbial genomes shed light on interconnected biogeochemical processes in an aquifer system.</title>
        <authorList>
            <person name="Anantharaman K."/>
            <person name="Brown C.T."/>
            <person name="Hug L.A."/>
            <person name="Sharon I."/>
            <person name="Castelle C.J."/>
            <person name="Probst A.J."/>
            <person name="Thomas B.C."/>
            <person name="Singh A."/>
            <person name="Wilkins M.J."/>
            <person name="Karaoz U."/>
            <person name="Brodie E.L."/>
            <person name="Williams K.H."/>
            <person name="Hubbard S.S."/>
            <person name="Banfield J.F."/>
        </authorList>
    </citation>
    <scope>NUCLEOTIDE SEQUENCE [LARGE SCALE GENOMIC DNA]</scope>
</reference>
<sequence>MNKYQYNDLLIRSQDPYANAKYEIILGWIKEKKIKKILVAGCGSGELSITLAQNGYDVTGFDLDQDYIDLANKNLRKLKIKNCQFEVAGIEKYTNKTKYDVVIATDVLEHIADDKTAFEKLTTFIKQNGSVIITVPAGQYLFGFHDDKLGHFRRYSINSFKKIVPTNLQTEKVRYFGFFLIPIAFWISKIAKKSYPVAASGDKKNNPIISRVLNIIFHIEKGVSFPLGTSLLFLGKKNPLDLSLRGS</sequence>
<dbReference type="InterPro" id="IPR025714">
    <property type="entry name" value="Methyltranfer_dom"/>
</dbReference>
<evidence type="ECO:0000313" key="3">
    <source>
        <dbReference type="Proteomes" id="UP000177418"/>
    </source>
</evidence>